<dbReference type="Gene3D" id="1.25.40.10">
    <property type="entry name" value="Tetratricopeptide repeat domain"/>
    <property type="match status" value="1"/>
</dbReference>
<comment type="subcellular location">
    <subcellularLocation>
        <location evidence="1">Mitochondrion</location>
    </subcellularLocation>
</comment>
<dbReference type="InterPro" id="IPR011990">
    <property type="entry name" value="TPR-like_helical_dom_sf"/>
</dbReference>
<keyword evidence="4" id="KW-0802">TPR repeat</keyword>
<keyword evidence="5" id="KW-0809">Transit peptide</keyword>
<dbReference type="GO" id="GO:0034551">
    <property type="term" value="P:mitochondrial respiratory chain complex III assembly"/>
    <property type="evidence" value="ECO:0007669"/>
    <property type="project" value="InterPro"/>
</dbReference>
<dbReference type="Pfam" id="PF13374">
    <property type="entry name" value="TPR_10"/>
    <property type="match status" value="1"/>
</dbReference>
<feature type="coiled-coil region" evidence="7">
    <location>
        <begin position="331"/>
        <end position="370"/>
    </location>
</feature>
<keyword evidence="6" id="KW-0496">Mitochondrion</keyword>
<name>A0A6J3B7R6_VICPA</name>
<evidence type="ECO:0000256" key="3">
    <source>
        <dbReference type="ARBA" id="ARBA00022737"/>
    </source>
</evidence>
<evidence type="ECO:0000313" key="8">
    <source>
        <dbReference type="Proteomes" id="UP001652581"/>
    </source>
</evidence>
<dbReference type="PANTHER" id="PTHR13143">
    <property type="entry name" value="TETRATRICOPEPTIDE REPEAT PROTEIN 19"/>
    <property type="match status" value="1"/>
</dbReference>
<dbReference type="InterPro" id="IPR040395">
    <property type="entry name" value="TTC19"/>
</dbReference>
<dbReference type="InterPro" id="IPR019734">
    <property type="entry name" value="TPR_rpt"/>
</dbReference>
<dbReference type="GeneID" id="102544012"/>
<dbReference type="Pfam" id="PF13424">
    <property type="entry name" value="TPR_12"/>
    <property type="match status" value="1"/>
</dbReference>
<evidence type="ECO:0000256" key="6">
    <source>
        <dbReference type="ARBA" id="ARBA00023128"/>
    </source>
</evidence>
<dbReference type="Proteomes" id="UP001652581">
    <property type="component" value="Chromosome 16"/>
</dbReference>
<dbReference type="GO" id="GO:0005743">
    <property type="term" value="C:mitochondrial inner membrane"/>
    <property type="evidence" value="ECO:0007669"/>
    <property type="project" value="UniProtKB-SubCell"/>
</dbReference>
<dbReference type="AlphaFoldDB" id="A0A6J3B7R6"/>
<organism evidence="8 9">
    <name type="scientific">Vicugna pacos</name>
    <name type="common">Alpaca</name>
    <name type="synonym">Lama pacos</name>
    <dbReference type="NCBI Taxonomy" id="30538"/>
    <lineage>
        <taxon>Eukaryota</taxon>
        <taxon>Metazoa</taxon>
        <taxon>Chordata</taxon>
        <taxon>Craniata</taxon>
        <taxon>Vertebrata</taxon>
        <taxon>Euteleostomi</taxon>
        <taxon>Mammalia</taxon>
        <taxon>Eutheria</taxon>
        <taxon>Laurasiatheria</taxon>
        <taxon>Artiodactyla</taxon>
        <taxon>Tylopoda</taxon>
        <taxon>Camelidae</taxon>
        <taxon>Vicugna</taxon>
    </lineage>
</organism>
<dbReference type="SMART" id="SM00028">
    <property type="entry name" value="TPR"/>
    <property type="match status" value="4"/>
</dbReference>
<keyword evidence="7" id="KW-0175">Coiled coil</keyword>
<dbReference type="SUPFAM" id="SSF48452">
    <property type="entry name" value="TPR-like"/>
    <property type="match status" value="2"/>
</dbReference>
<evidence type="ECO:0000256" key="2">
    <source>
        <dbReference type="ARBA" id="ARBA00008219"/>
    </source>
</evidence>
<evidence type="ECO:0000256" key="5">
    <source>
        <dbReference type="ARBA" id="ARBA00022946"/>
    </source>
</evidence>
<protein>
    <submittedName>
        <fullName evidence="9">Tetratricopeptide repeat protein 19, mitochondrial isoform X2</fullName>
    </submittedName>
</protein>
<reference evidence="9" key="1">
    <citation type="submission" date="2025-08" db="UniProtKB">
        <authorList>
            <consortium name="RefSeq"/>
        </authorList>
    </citation>
    <scope>IDENTIFICATION</scope>
</reference>
<sequence length="375" mass="41711">MYRLVGSCLARGLRAAGRCGRGRPACLLPRPAGVRPPGLDVLPGRGAPGGRGRALLPLLAALAWFSRPAEAEQERERRGAGGDAAEDAAAEAEAEIVQLLKRAKLSIMKDELEEAELLLHDALRLAFKSNNKKAVTYTYDLMANLAFIRGQLENAEKLFKATMSYLLGGGMQQEDNVIIEISLKLASIYAAQNRQDLALAGYEFCISTLEEKIGREKESAEDVLSVEEKADTQLLLGMCLDACARYLLLSERPSRAQRMYERALQISEEILGERHPQTIVLMSDLATTLDAQGRFDEACVHAQRASDLARQMEHPELHVLLSNLAAVLMHREQYAQARELYQEALKRAELRRDELSAQHIREELAELARKSRRLL</sequence>
<evidence type="ECO:0000313" key="9">
    <source>
        <dbReference type="RefSeq" id="XP_031541773.2"/>
    </source>
</evidence>
<evidence type="ECO:0000256" key="7">
    <source>
        <dbReference type="SAM" id="Coils"/>
    </source>
</evidence>
<keyword evidence="8" id="KW-1185">Reference proteome</keyword>
<comment type="similarity">
    <text evidence="2">Belongs to the TTC19 family.</text>
</comment>
<gene>
    <name evidence="9" type="primary">TTC19</name>
</gene>
<dbReference type="CTD" id="54902"/>
<proteinExistence type="inferred from homology"/>
<evidence type="ECO:0000256" key="4">
    <source>
        <dbReference type="ARBA" id="ARBA00022803"/>
    </source>
</evidence>
<dbReference type="PANTHER" id="PTHR13143:SF6">
    <property type="entry name" value="TETRATRICOPEPTIDE REPEAT PROTEIN 19, MITOCHONDRIAL"/>
    <property type="match status" value="1"/>
</dbReference>
<dbReference type="RefSeq" id="XP_031541773.2">
    <property type="nucleotide sequence ID" value="XM_031685913.2"/>
</dbReference>
<evidence type="ECO:0000256" key="1">
    <source>
        <dbReference type="ARBA" id="ARBA00004173"/>
    </source>
</evidence>
<accession>A0A6J3B7R6</accession>
<feature type="coiled-coil region" evidence="7">
    <location>
        <begin position="82"/>
        <end position="125"/>
    </location>
</feature>
<keyword evidence="3" id="KW-0677">Repeat</keyword>